<evidence type="ECO:0000313" key="1">
    <source>
        <dbReference type="EMBL" id="VDM34913.1"/>
    </source>
</evidence>
<dbReference type="EMBL" id="UYWX01021171">
    <property type="protein sequence ID" value="VDM34913.1"/>
    <property type="molecule type" value="Genomic_DNA"/>
</dbReference>
<sequence length="84" mass="9587">MECISSNIKECAVTLRGAWECPLKETEMIEDASVLLLIPGKSNDNMVQKGCSCDTMDCEMRLVGKRRRPERDVDVREQLKLRTI</sequence>
<name>A0A0R3X8S1_HYDTA</name>
<dbReference type="AlphaFoldDB" id="A0A0R3X8S1"/>
<gene>
    <name evidence="1" type="ORF">TTAC_LOCUS9934</name>
</gene>
<dbReference type="WBParaSite" id="TTAC_0000994601-mRNA-1">
    <property type="protein sequence ID" value="TTAC_0000994601-mRNA-1"/>
    <property type="gene ID" value="TTAC_0000994601"/>
</dbReference>
<proteinExistence type="predicted"/>
<keyword evidence="2" id="KW-1185">Reference proteome</keyword>
<accession>A0A0R3X8S1</accession>
<organism evidence="3">
    <name type="scientific">Hydatigena taeniaeformis</name>
    <name type="common">Feline tapeworm</name>
    <name type="synonym">Taenia taeniaeformis</name>
    <dbReference type="NCBI Taxonomy" id="6205"/>
    <lineage>
        <taxon>Eukaryota</taxon>
        <taxon>Metazoa</taxon>
        <taxon>Spiralia</taxon>
        <taxon>Lophotrochozoa</taxon>
        <taxon>Platyhelminthes</taxon>
        <taxon>Cestoda</taxon>
        <taxon>Eucestoda</taxon>
        <taxon>Cyclophyllidea</taxon>
        <taxon>Taeniidae</taxon>
        <taxon>Hydatigera</taxon>
    </lineage>
</organism>
<protein>
    <submittedName>
        <fullName evidence="1 3">Uncharacterized protein</fullName>
    </submittedName>
</protein>
<evidence type="ECO:0000313" key="3">
    <source>
        <dbReference type="WBParaSite" id="TTAC_0000994601-mRNA-1"/>
    </source>
</evidence>
<reference evidence="3" key="1">
    <citation type="submission" date="2017-02" db="UniProtKB">
        <authorList>
            <consortium name="WormBaseParasite"/>
        </authorList>
    </citation>
    <scope>IDENTIFICATION</scope>
</reference>
<dbReference type="Proteomes" id="UP000274429">
    <property type="component" value="Unassembled WGS sequence"/>
</dbReference>
<reference evidence="1 2" key="2">
    <citation type="submission" date="2018-11" db="EMBL/GenBank/DDBJ databases">
        <authorList>
            <consortium name="Pathogen Informatics"/>
        </authorList>
    </citation>
    <scope>NUCLEOTIDE SEQUENCE [LARGE SCALE GENOMIC DNA]</scope>
</reference>
<evidence type="ECO:0000313" key="2">
    <source>
        <dbReference type="Proteomes" id="UP000274429"/>
    </source>
</evidence>